<evidence type="ECO:0000256" key="6">
    <source>
        <dbReference type="ARBA" id="ARBA00037432"/>
    </source>
</evidence>
<dbReference type="Pfam" id="PF12796">
    <property type="entry name" value="Ank_2"/>
    <property type="match status" value="1"/>
</dbReference>
<dbReference type="InterPro" id="IPR036028">
    <property type="entry name" value="SH3-like_dom_sf"/>
</dbReference>
<evidence type="ECO:0000256" key="2">
    <source>
        <dbReference type="ARBA" id="ARBA00022443"/>
    </source>
</evidence>
<feature type="repeat" description="ANK" evidence="8">
    <location>
        <begin position="75"/>
        <end position="107"/>
    </location>
</feature>
<feature type="domain" description="SH3" evidence="10">
    <location>
        <begin position="13"/>
        <end position="73"/>
    </location>
</feature>
<dbReference type="AlphaFoldDB" id="A0AAF3ECK9"/>
<keyword evidence="4" id="KW-0677">Repeat</keyword>
<dbReference type="PROSITE" id="PS50088">
    <property type="entry name" value="ANK_REPEAT"/>
    <property type="match status" value="2"/>
</dbReference>
<dbReference type="SMART" id="SM00248">
    <property type="entry name" value="ANK"/>
    <property type="match status" value="3"/>
</dbReference>
<proteinExistence type="predicted"/>
<reference evidence="12" key="1">
    <citation type="submission" date="2024-02" db="UniProtKB">
        <authorList>
            <consortium name="WormBaseParasite"/>
        </authorList>
    </citation>
    <scope>IDENTIFICATION</scope>
</reference>
<dbReference type="InterPro" id="IPR002110">
    <property type="entry name" value="Ankyrin_rpt"/>
</dbReference>
<dbReference type="Pfam" id="PF14604">
    <property type="entry name" value="SH3_9"/>
    <property type="match status" value="1"/>
</dbReference>
<evidence type="ECO:0000313" key="11">
    <source>
        <dbReference type="Proteomes" id="UP000887575"/>
    </source>
</evidence>
<dbReference type="SUPFAM" id="SSF50044">
    <property type="entry name" value="SH3-domain"/>
    <property type="match status" value="1"/>
</dbReference>
<evidence type="ECO:0000313" key="12">
    <source>
        <dbReference type="WBParaSite" id="MBELARI_LOCUS11693"/>
    </source>
</evidence>
<dbReference type="SUPFAM" id="SSF48403">
    <property type="entry name" value="Ankyrin repeat"/>
    <property type="match status" value="1"/>
</dbReference>
<evidence type="ECO:0000256" key="8">
    <source>
        <dbReference type="PROSITE-ProRule" id="PRU00023"/>
    </source>
</evidence>
<dbReference type="SMART" id="SM00326">
    <property type="entry name" value="SH3"/>
    <property type="match status" value="1"/>
</dbReference>
<evidence type="ECO:0000256" key="7">
    <source>
        <dbReference type="ARBA" id="ARBA00040640"/>
    </source>
</evidence>
<feature type="repeat" description="ANK" evidence="8">
    <location>
        <begin position="142"/>
        <end position="174"/>
    </location>
</feature>
<name>A0AAF3ECK9_9BILA</name>
<dbReference type="Proteomes" id="UP000887575">
    <property type="component" value="Unassembled WGS sequence"/>
</dbReference>
<dbReference type="InterPro" id="IPR001452">
    <property type="entry name" value="SH3_domain"/>
</dbReference>
<keyword evidence="11" id="KW-1185">Reference proteome</keyword>
<dbReference type="GO" id="GO:0007165">
    <property type="term" value="P:signal transduction"/>
    <property type="evidence" value="ECO:0007669"/>
    <property type="project" value="TreeGrafter"/>
</dbReference>
<evidence type="ECO:0000259" key="10">
    <source>
        <dbReference type="PROSITE" id="PS50002"/>
    </source>
</evidence>
<keyword evidence="3" id="KW-0963">Cytoplasm</keyword>
<dbReference type="InterPro" id="IPR036770">
    <property type="entry name" value="Ankyrin_rpt-contain_sf"/>
</dbReference>
<accession>A0AAF3ECK9</accession>
<organism evidence="11 12">
    <name type="scientific">Mesorhabditis belari</name>
    <dbReference type="NCBI Taxonomy" id="2138241"/>
    <lineage>
        <taxon>Eukaryota</taxon>
        <taxon>Metazoa</taxon>
        <taxon>Ecdysozoa</taxon>
        <taxon>Nematoda</taxon>
        <taxon>Chromadorea</taxon>
        <taxon>Rhabditida</taxon>
        <taxon>Rhabditina</taxon>
        <taxon>Rhabditomorpha</taxon>
        <taxon>Rhabditoidea</taxon>
        <taxon>Rhabditidae</taxon>
        <taxon>Mesorhabditinae</taxon>
        <taxon>Mesorhabditis</taxon>
    </lineage>
</organism>
<evidence type="ECO:0000256" key="1">
    <source>
        <dbReference type="ARBA" id="ARBA00004496"/>
    </source>
</evidence>
<dbReference type="GO" id="GO:0005737">
    <property type="term" value="C:cytoplasm"/>
    <property type="evidence" value="ECO:0007669"/>
    <property type="project" value="UniProtKB-SubCell"/>
</dbReference>
<keyword evidence="5 8" id="KW-0040">ANK repeat</keyword>
<dbReference type="PANTHER" id="PTHR24155">
    <property type="entry name" value="OSTEOCLAST-STIMULATING FACTOR 1"/>
    <property type="match status" value="1"/>
</dbReference>
<dbReference type="PANTHER" id="PTHR24155:SF10">
    <property type="entry name" value="OSTEOCLAST-STIMULATING FACTOR 1"/>
    <property type="match status" value="1"/>
</dbReference>
<evidence type="ECO:0000256" key="9">
    <source>
        <dbReference type="PROSITE-ProRule" id="PRU00192"/>
    </source>
</evidence>
<dbReference type="Gene3D" id="2.30.30.40">
    <property type="entry name" value="SH3 Domains"/>
    <property type="match status" value="1"/>
</dbReference>
<dbReference type="Gene3D" id="1.25.40.20">
    <property type="entry name" value="Ankyrin repeat-containing domain"/>
    <property type="match status" value="2"/>
</dbReference>
<evidence type="ECO:0000256" key="4">
    <source>
        <dbReference type="ARBA" id="ARBA00022737"/>
    </source>
</evidence>
<keyword evidence="2 9" id="KW-0728">SH3 domain</keyword>
<evidence type="ECO:0000256" key="3">
    <source>
        <dbReference type="ARBA" id="ARBA00022490"/>
    </source>
</evidence>
<dbReference type="PRINTS" id="PR00452">
    <property type="entry name" value="SH3DOMAIN"/>
</dbReference>
<dbReference type="PROSITE" id="PS50002">
    <property type="entry name" value="SH3"/>
    <property type="match status" value="1"/>
</dbReference>
<sequence length="216" mass="23892">MATAPPPRPPRPGRIRVFRALYDYTARSTQEMSFSEGDIIYVSEEGPNADWLSASCGGKKGLVPANYVVSEQVEHLQNPLHEAAKRGNIEFLKECLQNEVSINSLDKSGSTALYWACHGGHVEMTSYLLQNTKINILAKNKIGDTALHAAAWRGHPDCVRLLLERDADVWTKNENGKTASEVAKDPETAALLSAKMRSDRCNEDEINEYASESDND</sequence>
<dbReference type="PROSITE" id="PS50297">
    <property type="entry name" value="ANK_REP_REGION"/>
    <property type="match status" value="1"/>
</dbReference>
<evidence type="ECO:0000256" key="5">
    <source>
        <dbReference type="ARBA" id="ARBA00023043"/>
    </source>
</evidence>
<comment type="subcellular location">
    <subcellularLocation>
        <location evidence="1">Cytoplasm</location>
    </subcellularLocation>
</comment>
<comment type="function">
    <text evidence="6">Induces bone resorption, acting probably through a signaling cascade which results in the secretion of factor(s) enhancing osteoclast formation and activity.</text>
</comment>
<dbReference type="WBParaSite" id="MBELARI_LOCUS11693">
    <property type="protein sequence ID" value="MBELARI_LOCUS11693"/>
    <property type="gene ID" value="MBELARI_LOCUS11693"/>
</dbReference>
<protein>
    <recommendedName>
        <fullName evidence="7">Osteoclast-stimulating factor 1</fullName>
    </recommendedName>
</protein>